<keyword evidence="3" id="KW-0732">Signal</keyword>
<reference evidence="5" key="1">
    <citation type="submission" date="2025-08" db="UniProtKB">
        <authorList>
            <consortium name="RefSeq"/>
        </authorList>
    </citation>
    <scope>IDENTIFICATION</scope>
</reference>
<dbReference type="RefSeq" id="XP_021565085.1">
    <property type="nucleotide sequence ID" value="XM_021709410.1"/>
</dbReference>
<dbReference type="KEGG" id="csyr:110595012"/>
<dbReference type="AlphaFoldDB" id="A0A3Q0DSV9"/>
<dbReference type="InterPro" id="IPR035960">
    <property type="entry name" value="Secretoglobin_sf"/>
</dbReference>
<dbReference type="InterPro" id="IPR016126">
    <property type="entry name" value="Secretoglobin"/>
</dbReference>
<dbReference type="PROSITE" id="PS51311">
    <property type="entry name" value="SCGB"/>
    <property type="match status" value="1"/>
</dbReference>
<dbReference type="Pfam" id="PF01099">
    <property type="entry name" value="Uteroglobin"/>
    <property type="match status" value="1"/>
</dbReference>
<feature type="chain" id="PRO_5018279926" evidence="3">
    <location>
        <begin position="19"/>
        <end position="88"/>
    </location>
</feature>
<dbReference type="PANTHER" id="PTHR14037:SF4">
    <property type="entry name" value="MAMMAGLOBIN-B"/>
    <property type="match status" value="1"/>
</dbReference>
<dbReference type="PANTHER" id="PTHR14037">
    <property type="entry name" value="MAMMAGLOBIN-RELATED"/>
    <property type="match status" value="1"/>
</dbReference>
<evidence type="ECO:0000256" key="1">
    <source>
        <dbReference type="ARBA" id="ARBA00004613"/>
    </source>
</evidence>
<dbReference type="CDD" id="cd00633">
    <property type="entry name" value="Secretoglobin"/>
    <property type="match status" value="1"/>
</dbReference>
<dbReference type="SUPFAM" id="SSF48201">
    <property type="entry name" value="Uteroglobin-like"/>
    <property type="match status" value="1"/>
</dbReference>
<dbReference type="PROSITE" id="PS51257">
    <property type="entry name" value="PROKAR_LIPOPROTEIN"/>
    <property type="match status" value="1"/>
</dbReference>
<keyword evidence="4" id="KW-1185">Reference proteome</keyword>
<evidence type="ECO:0000313" key="4">
    <source>
        <dbReference type="Proteomes" id="UP000189704"/>
    </source>
</evidence>
<evidence type="ECO:0000256" key="3">
    <source>
        <dbReference type="SAM" id="SignalP"/>
    </source>
</evidence>
<comment type="subcellular location">
    <subcellularLocation>
        <location evidence="1">Secreted</location>
    </subcellularLocation>
</comment>
<dbReference type="GeneID" id="110595012"/>
<proteinExistence type="predicted"/>
<dbReference type="GO" id="GO:0005615">
    <property type="term" value="C:extracellular space"/>
    <property type="evidence" value="ECO:0007669"/>
    <property type="project" value="TreeGrafter"/>
</dbReference>
<sequence>MKLLMVLMLAALPLLCYTGSGCQLMDEVVEKTIDSKVSISVYKELLKEYINSRTMSDAVGELKQYFLNQSDETLKNFRVMMETMYDSI</sequence>
<evidence type="ECO:0000313" key="5">
    <source>
        <dbReference type="RefSeq" id="XP_021565085.1"/>
    </source>
</evidence>
<name>A0A3Q0DSV9_CARSF</name>
<evidence type="ECO:0000256" key="2">
    <source>
        <dbReference type="ARBA" id="ARBA00022525"/>
    </source>
</evidence>
<feature type="signal peptide" evidence="3">
    <location>
        <begin position="1"/>
        <end position="18"/>
    </location>
</feature>
<dbReference type="Proteomes" id="UP000189704">
    <property type="component" value="Unplaced"/>
</dbReference>
<keyword evidence="2" id="KW-0964">Secreted</keyword>
<organism evidence="4 5">
    <name type="scientific">Carlito syrichta</name>
    <name type="common">Philippine tarsier</name>
    <name type="synonym">Tarsius syrichta</name>
    <dbReference type="NCBI Taxonomy" id="1868482"/>
    <lineage>
        <taxon>Eukaryota</taxon>
        <taxon>Metazoa</taxon>
        <taxon>Chordata</taxon>
        <taxon>Craniata</taxon>
        <taxon>Vertebrata</taxon>
        <taxon>Euteleostomi</taxon>
        <taxon>Mammalia</taxon>
        <taxon>Eutheria</taxon>
        <taxon>Euarchontoglires</taxon>
        <taxon>Primates</taxon>
        <taxon>Haplorrhini</taxon>
        <taxon>Tarsiiformes</taxon>
        <taxon>Tarsiidae</taxon>
        <taxon>Carlito</taxon>
    </lineage>
</organism>
<gene>
    <name evidence="5" type="primary">LOC110595012</name>
</gene>
<dbReference type="OrthoDB" id="9741516at2759"/>
<protein>
    <submittedName>
        <fullName evidence="5">Mammaglobin-B-like</fullName>
    </submittedName>
</protein>
<dbReference type="GO" id="GO:0030521">
    <property type="term" value="P:androgen receptor signaling pathway"/>
    <property type="evidence" value="ECO:0007669"/>
    <property type="project" value="TreeGrafter"/>
</dbReference>
<accession>A0A3Q0DSV9</accession>